<evidence type="ECO:0000256" key="1">
    <source>
        <dbReference type="ARBA" id="ARBA00009091"/>
    </source>
</evidence>
<proteinExistence type="inferred from homology"/>
<evidence type="ECO:0000313" key="5">
    <source>
        <dbReference type="EMBL" id="SCM59509.1"/>
    </source>
</evidence>
<name>A0A1G4GAD8_9BACT</name>
<dbReference type="Gene3D" id="3.30.910.20">
    <property type="entry name" value="Skp domain"/>
    <property type="match status" value="1"/>
</dbReference>
<keyword evidence="4" id="KW-0472">Membrane</keyword>
<gene>
    <name evidence="5" type="ORF">ING2E5A_2713</name>
</gene>
<keyword evidence="4" id="KW-0812">Transmembrane</keyword>
<sequence length="215" mass="24643">MKNNNAYIFGAILAVAILILYILHFTSTPGKNGVKKGNFITMMNDSSITLPVAYVNVDSLLMNYNFAKDLNEALMRTEESSRASLTQKERQLNAAAQEFQRKLQNNAFLSQERAEQEQQRILRMQQEYQQMAERLSQEFALEQQKLNMELADTVKVRLVEFNKDKGYQIIYSNTGADNILFADEKYDITKEVTEFLNKKYGPATSVNNPDSSNKK</sequence>
<dbReference type="SUPFAM" id="SSF111384">
    <property type="entry name" value="OmpH-like"/>
    <property type="match status" value="1"/>
</dbReference>
<dbReference type="InterPro" id="IPR005632">
    <property type="entry name" value="Chaperone_Skp"/>
</dbReference>
<feature type="transmembrane region" description="Helical" evidence="4">
    <location>
        <begin position="6"/>
        <end position="26"/>
    </location>
</feature>
<reference evidence="5 6" key="1">
    <citation type="submission" date="2016-08" db="EMBL/GenBank/DDBJ databases">
        <authorList>
            <person name="Seilhamer J.J."/>
        </authorList>
    </citation>
    <scope>NUCLEOTIDE SEQUENCE [LARGE SCALE GENOMIC DNA]</scope>
    <source>
        <strain evidence="5">ING2-E5A</strain>
    </source>
</reference>
<evidence type="ECO:0000256" key="3">
    <source>
        <dbReference type="SAM" id="Coils"/>
    </source>
</evidence>
<accession>A0A1G4GAD8</accession>
<dbReference type="RefSeq" id="WP_071137789.1">
    <property type="nucleotide sequence ID" value="NZ_DUQN01000052.1"/>
</dbReference>
<dbReference type="PANTHER" id="PTHR35089:SF1">
    <property type="entry name" value="CHAPERONE PROTEIN SKP"/>
    <property type="match status" value="1"/>
</dbReference>
<keyword evidence="3" id="KW-0175">Coiled coil</keyword>
<comment type="similarity">
    <text evidence="1">Belongs to the Skp family.</text>
</comment>
<evidence type="ECO:0000313" key="6">
    <source>
        <dbReference type="Proteomes" id="UP000178485"/>
    </source>
</evidence>
<dbReference type="Pfam" id="PF03938">
    <property type="entry name" value="OmpH"/>
    <property type="match status" value="1"/>
</dbReference>
<keyword evidence="6" id="KW-1185">Reference proteome</keyword>
<evidence type="ECO:0000256" key="2">
    <source>
        <dbReference type="ARBA" id="ARBA00022729"/>
    </source>
</evidence>
<evidence type="ECO:0008006" key="7">
    <source>
        <dbReference type="Google" id="ProtNLM"/>
    </source>
</evidence>
<dbReference type="GO" id="GO:0050821">
    <property type="term" value="P:protein stabilization"/>
    <property type="evidence" value="ECO:0007669"/>
    <property type="project" value="TreeGrafter"/>
</dbReference>
<dbReference type="KEGG" id="pmuc:ING2E5A_2713"/>
<dbReference type="GO" id="GO:0051082">
    <property type="term" value="F:unfolded protein binding"/>
    <property type="evidence" value="ECO:0007669"/>
    <property type="project" value="InterPro"/>
</dbReference>
<dbReference type="PANTHER" id="PTHR35089">
    <property type="entry name" value="CHAPERONE PROTEIN SKP"/>
    <property type="match status" value="1"/>
</dbReference>
<dbReference type="AlphaFoldDB" id="A0A1G4GAD8"/>
<keyword evidence="2" id="KW-0732">Signal</keyword>
<dbReference type="SMART" id="SM00935">
    <property type="entry name" value="OmpH"/>
    <property type="match status" value="1"/>
</dbReference>
<evidence type="ECO:0000256" key="4">
    <source>
        <dbReference type="SAM" id="Phobius"/>
    </source>
</evidence>
<dbReference type="GO" id="GO:0005829">
    <property type="term" value="C:cytosol"/>
    <property type="evidence" value="ECO:0007669"/>
    <property type="project" value="TreeGrafter"/>
</dbReference>
<dbReference type="EMBL" id="LT608328">
    <property type="protein sequence ID" value="SCM59509.1"/>
    <property type="molecule type" value="Genomic_DNA"/>
</dbReference>
<dbReference type="Proteomes" id="UP000178485">
    <property type="component" value="Chromosome i"/>
</dbReference>
<dbReference type="STRING" id="1642646.ING2E5A_2713"/>
<dbReference type="InterPro" id="IPR024930">
    <property type="entry name" value="Skp_dom_sf"/>
</dbReference>
<feature type="coiled-coil region" evidence="3">
    <location>
        <begin position="82"/>
        <end position="145"/>
    </location>
</feature>
<organism evidence="5 6">
    <name type="scientific">Petrimonas mucosa</name>
    <dbReference type="NCBI Taxonomy" id="1642646"/>
    <lineage>
        <taxon>Bacteria</taxon>
        <taxon>Pseudomonadati</taxon>
        <taxon>Bacteroidota</taxon>
        <taxon>Bacteroidia</taxon>
        <taxon>Bacteroidales</taxon>
        <taxon>Dysgonomonadaceae</taxon>
        <taxon>Petrimonas</taxon>
    </lineage>
</organism>
<protein>
    <recommendedName>
        <fullName evidence="7">OmpH family outer membrane protein</fullName>
    </recommendedName>
</protein>
<keyword evidence="4" id="KW-1133">Transmembrane helix</keyword>